<dbReference type="GeneID" id="68354298"/>
<dbReference type="CDD" id="cd03024">
    <property type="entry name" value="DsbA_FrnE"/>
    <property type="match status" value="1"/>
</dbReference>
<proteinExistence type="predicted"/>
<dbReference type="Gene3D" id="3.40.30.10">
    <property type="entry name" value="Glutaredoxin"/>
    <property type="match status" value="1"/>
</dbReference>
<protein>
    <submittedName>
        <fullName evidence="2">DSBA-like thioredoxin domain-containing protein</fullName>
    </submittedName>
</protein>
<dbReference type="SUPFAM" id="SSF52833">
    <property type="entry name" value="Thioredoxin-like"/>
    <property type="match status" value="1"/>
</dbReference>
<dbReference type="Pfam" id="PF01323">
    <property type="entry name" value="DSBA"/>
    <property type="match status" value="1"/>
</dbReference>
<dbReference type="AlphaFoldDB" id="A0A9P8SJC3"/>
<name>A0A9P8SJC3_9HYPO</name>
<dbReference type="InterPro" id="IPR036249">
    <property type="entry name" value="Thioredoxin-like_sf"/>
</dbReference>
<dbReference type="EMBL" id="JAIZPD010000004">
    <property type="protein sequence ID" value="KAH0964741.1"/>
    <property type="molecule type" value="Genomic_DNA"/>
</dbReference>
<evidence type="ECO:0000313" key="2">
    <source>
        <dbReference type="EMBL" id="KAH0964741.1"/>
    </source>
</evidence>
<dbReference type="InterPro" id="IPR001853">
    <property type="entry name" value="DSBA-like_thioredoxin_dom"/>
</dbReference>
<dbReference type="Proteomes" id="UP000824596">
    <property type="component" value="Unassembled WGS sequence"/>
</dbReference>
<sequence length="221" mass="24754">MTNFRITVTSDVACPWCYVGRRQLQQAQQLWFQKHPDSGDTFSVTYAPYQLNPGWPRGPGSSIEKQQFYDEKFGPGRIDMIHESLSKVGHQLGINFKYGGRTGNTRDSHRLIHLAKQYGPEVELKTIDGLFAAYFEHERDITTHETLQDIATQASIPVQDFKAAIVESDQGGAQVDKAVAQARSDGVSGVPDFQMQDRYRLSGANDPATFVRVFEKIKALG</sequence>
<keyword evidence="3" id="KW-1185">Reference proteome</keyword>
<dbReference type="PANTHER" id="PTHR13887:SF41">
    <property type="entry name" value="THIOREDOXIN SUPERFAMILY PROTEIN"/>
    <property type="match status" value="1"/>
</dbReference>
<organism evidence="2 3">
    <name type="scientific">Hirsutella rhossiliensis</name>
    <dbReference type="NCBI Taxonomy" id="111463"/>
    <lineage>
        <taxon>Eukaryota</taxon>
        <taxon>Fungi</taxon>
        <taxon>Dikarya</taxon>
        <taxon>Ascomycota</taxon>
        <taxon>Pezizomycotina</taxon>
        <taxon>Sordariomycetes</taxon>
        <taxon>Hypocreomycetidae</taxon>
        <taxon>Hypocreales</taxon>
        <taxon>Ophiocordycipitaceae</taxon>
        <taxon>Hirsutella</taxon>
    </lineage>
</organism>
<gene>
    <name evidence="2" type="ORF">HRG_05169</name>
</gene>
<dbReference type="RefSeq" id="XP_044722254.1">
    <property type="nucleotide sequence ID" value="XM_044863640.1"/>
</dbReference>
<accession>A0A9P8SJC3</accession>
<evidence type="ECO:0000313" key="3">
    <source>
        <dbReference type="Proteomes" id="UP000824596"/>
    </source>
</evidence>
<feature type="domain" description="DSBA-like thioredoxin" evidence="1">
    <location>
        <begin position="6"/>
        <end position="212"/>
    </location>
</feature>
<comment type="caution">
    <text evidence="2">The sequence shown here is derived from an EMBL/GenBank/DDBJ whole genome shotgun (WGS) entry which is preliminary data.</text>
</comment>
<dbReference type="GO" id="GO:0016491">
    <property type="term" value="F:oxidoreductase activity"/>
    <property type="evidence" value="ECO:0007669"/>
    <property type="project" value="InterPro"/>
</dbReference>
<dbReference type="OrthoDB" id="1930760at2759"/>
<dbReference type="PANTHER" id="PTHR13887">
    <property type="entry name" value="GLUTATHIONE S-TRANSFERASE KAPPA"/>
    <property type="match status" value="1"/>
</dbReference>
<reference evidence="2" key="1">
    <citation type="submission" date="2021-09" db="EMBL/GenBank/DDBJ databases">
        <title>A high-quality genome of the endoparasitic fungus Hirsutella rhossiliensis with a comparison of Hirsutella genomes reveals transposable elements contributing to genome size variation.</title>
        <authorList>
            <person name="Lin R."/>
            <person name="Jiao Y."/>
            <person name="Sun X."/>
            <person name="Ling J."/>
            <person name="Xie B."/>
            <person name="Cheng X."/>
        </authorList>
    </citation>
    <scope>NUCLEOTIDE SEQUENCE</scope>
    <source>
        <strain evidence="2">HR02</strain>
    </source>
</reference>
<evidence type="ECO:0000259" key="1">
    <source>
        <dbReference type="Pfam" id="PF01323"/>
    </source>
</evidence>